<dbReference type="InterPro" id="IPR041246">
    <property type="entry name" value="Bact_MG10"/>
</dbReference>
<dbReference type="Gene3D" id="1.50.10.20">
    <property type="match status" value="1"/>
</dbReference>
<keyword evidence="3" id="KW-0472">Membrane</keyword>
<feature type="transmembrane region" description="Helical" evidence="3">
    <location>
        <begin position="6"/>
        <end position="24"/>
    </location>
</feature>
<keyword evidence="3" id="KW-0812">Transmembrane</keyword>
<sequence>MSAPSFLSRVFGQFSWSAPAWLAALGHYARAKPVAFMVRAGVVLLLIVASVWAVQYYRQLPVEPKVYAELTPPVLGEYRDGKEQPTPLTLRFYYQQDGAPEVGSQPTPRMLPEPEPILPVPPRSALSAAQLALVGEKLPVGDTIKPAVAGFWQWLDDNTLQFIPESAWPAGQHYQVNLPKDWFAERLPLAGRSWQFSSAELTAQLQELRFYQDPEQLSVRKVLATLAFSHAVTEQSVRAAIALRLPETGARAGAAAKPLSYTLQAAEHDRLWYLQTEAITLPEQEQFLTLHLAAGVTAAMGTGKTLTAQEQQLRIPDGASVLQVGAAQIQLVRNSQEEPEQVLQLSLTERVRYADLAEHLTLYLLPQKANKRSWSTAELTAANLQQAERLTYQLQPGAFAHEQDFAVKLDLPVGRQLAVVVTAGLPGLDQYQLTKLFQSVLTLPEYPKEARISGAGAVLLLSGEQKLQLISRGVPQIKVRLAKVLPQHLNHLISQSGGDISNPFFYNYSFGPENLADITEQLLSANTSKPQQNQFLSLDLKPHFARAGMGVYFIELYQHNPEHPDWRGEVLDKRLVMVTDLGLMVKHQNDSSQRVFVMSLLSGEPVAGAEVQLLGRNGMPILRATTDTQGQAQLGVTQGFQGAQQPVVYLVRYNQNGQTDSTFIPYDRYSRQLDFSRFAVDGEYQSSQPDQLKAFLFSDRGIYRPGEQVRLASIIRRSDLDPVKAANLSLQLSVNGPRGNTVQQQKFTLTPRGLQTFSLNTAQYSDTGQYWAAVQLLDAQGRTRQHLGDVSFTVEEFLPDTLKISSRFNQQAAGWLTPDDLALNVQLDNLFGSAAQQRRVTARYELIPSAFRFEQYPDYRFGLKNDDSLVRQRDSVPEQQTDSAGQVSFTLPLQRFSGGQWRLQLYVDGFDGAGGRAVQHGSAALLAASPLLIGVKADGELGFLQQAQRRHVHFIAIDQQLALQAQSALTLKLIQKTPLSSLVKQADGSLQYQTVLQQKTLSEQAFAIPEQGVSYTLNTTEPGEYQLQLLNAAGELLSQTDYTVVGTANLTAKLEQNAQLQLTLSKTDYQVGEWLEFSVTAPYTGTGLVTIETDKVEAFSWFKADSSHSVQRIQVPPGLQGNAYLNVSFVRAAGAPELLLSPLSYAVQPFNIARSARALNLSLTAPELVRPGKDFSIKLSSNQPADVLLYGVDLGILQVADYELPDPLGFFLQKRALQVRSMQMLDLVLPEFSALQRLRAGIGGDRQRMMVAGAMLDANLNPFARRVDQPGVFWLGVVQTNSEGTVHQARLPETFTGAVKLMAVAVSEQALGATSQDVRVRGPFVLQPDVLTAVAPEDEFDVSLSVTNMLPGSGNALGLTVSTKVSEGLSLMSAASQQITLAEGSEQALRMRVKAGTVPGEASISFTVTTADGSESAKRELSLSIRPAQPYLRQLTFGYSPSGQQRLTATPLLPVLAERQLTAGSSPLLLVDRLSHYLDTYPHGCTEQMVSQVFPWIPLVQQPHFQAQWPLLNEKFAKVLQALSERQQSDGGFAFWPGQAESADFPSVYVIQFLIEAEQQGFAVPHYLLDRALNYLRGLSRLNGANLYQARLRAQAIYLLSVKGEQVSNALTSLHERLEQQHQSRWQSDSTAVYMAASYQLLQQPALAESLIRNYRPGQVSQLERDYKPVSLQVQPFASSQFQSQFNLDSQYLYLLARHFPERAKQLSSAQILAQLEPLFAGAYHTQAASYSILALSAYAKVTAEPGKALPQLLADGQALALIANLPYATARSSDEIKQLAVKADYPLFYALSEQGYAAALPTQPIADGLELVRDYLDVEGNKVTTINQGQLLTVRLRIRSLGKETIPNVVVTDLLPAGFEVVRSSVPRQSNRWRADYLDIREDRLVWYGSFAPQMTELSYQVRVSAAGEFAVPVAAAEAMYDSRIRAQTAAGKLSVGAYQAPAAASQP</sequence>
<dbReference type="InterPro" id="IPR051802">
    <property type="entry name" value="YfhM-like"/>
</dbReference>
<proteinExistence type="inferred from homology"/>
<protein>
    <submittedName>
        <fullName evidence="6">Alpha-2-macroglobulin</fullName>
    </submittedName>
</protein>
<reference evidence="7" key="1">
    <citation type="journal article" date="2019" name="Int. J. Syst. Evol. Microbiol.">
        <title>The Global Catalogue of Microorganisms (GCM) 10K type strain sequencing project: providing services to taxonomists for standard genome sequencing and annotation.</title>
        <authorList>
            <consortium name="The Broad Institute Genomics Platform"/>
            <consortium name="The Broad Institute Genome Sequencing Center for Infectious Disease"/>
            <person name="Wu L."/>
            <person name="Ma J."/>
        </authorList>
    </citation>
    <scope>NUCLEOTIDE SEQUENCE [LARGE SCALE GENOMIC DNA]</scope>
    <source>
        <strain evidence="7">CGMCC 1.7003</strain>
    </source>
</reference>
<feature type="domain" description="Alpha-2-macroglobulin bait region" evidence="4">
    <location>
        <begin position="1060"/>
        <end position="1199"/>
    </location>
</feature>
<evidence type="ECO:0000259" key="5">
    <source>
        <dbReference type="SMART" id="SM01360"/>
    </source>
</evidence>
<dbReference type="InterPro" id="IPR001599">
    <property type="entry name" value="Macroglobln_a2"/>
</dbReference>
<dbReference type="InterPro" id="IPR021868">
    <property type="entry name" value="Alpha_2_Macroglob_MG3"/>
</dbReference>
<dbReference type="SUPFAM" id="SSF48239">
    <property type="entry name" value="Terpenoid cyclases/Protein prenyltransferases"/>
    <property type="match status" value="1"/>
</dbReference>
<evidence type="ECO:0000256" key="1">
    <source>
        <dbReference type="ARBA" id="ARBA00010556"/>
    </source>
</evidence>
<dbReference type="Pfam" id="PF17973">
    <property type="entry name" value="bMG10"/>
    <property type="match status" value="1"/>
</dbReference>
<dbReference type="PANTHER" id="PTHR40094:SF1">
    <property type="entry name" value="UBIQUITIN DOMAIN-CONTAINING PROTEIN"/>
    <property type="match status" value="1"/>
</dbReference>
<dbReference type="SMART" id="SM01360">
    <property type="entry name" value="A2M"/>
    <property type="match status" value="1"/>
</dbReference>
<dbReference type="Proteomes" id="UP000659697">
    <property type="component" value="Unassembled WGS sequence"/>
</dbReference>
<name>A0ABQ3KX68_9ALTE</name>
<organism evidence="6 7">
    <name type="scientific">Alishewanella longhuensis</name>
    <dbReference type="NCBI Taxonomy" id="1091037"/>
    <lineage>
        <taxon>Bacteria</taxon>
        <taxon>Pseudomonadati</taxon>
        <taxon>Pseudomonadota</taxon>
        <taxon>Gammaproteobacteria</taxon>
        <taxon>Alteromonadales</taxon>
        <taxon>Alteromonadaceae</taxon>
        <taxon>Alishewanella</taxon>
    </lineage>
</organism>
<dbReference type="Gene3D" id="2.60.40.3710">
    <property type="match status" value="1"/>
</dbReference>
<dbReference type="CDD" id="cd02891">
    <property type="entry name" value="A2M_like"/>
    <property type="match status" value="1"/>
</dbReference>
<dbReference type="Pfam" id="PF00207">
    <property type="entry name" value="A2M"/>
    <property type="match status" value="1"/>
</dbReference>
<gene>
    <name evidence="6" type="ORF">GCM10010919_16230</name>
</gene>
<evidence type="ECO:0000256" key="3">
    <source>
        <dbReference type="SAM" id="Phobius"/>
    </source>
</evidence>
<dbReference type="RefSeq" id="WP_189432121.1">
    <property type="nucleotide sequence ID" value="NZ_BNAO01000003.1"/>
</dbReference>
<feature type="domain" description="Alpha-2-macroglobulin" evidence="5">
    <location>
        <begin position="1272"/>
        <end position="1361"/>
    </location>
</feature>
<evidence type="ECO:0000313" key="7">
    <source>
        <dbReference type="Proteomes" id="UP000659697"/>
    </source>
</evidence>
<dbReference type="InterPro" id="IPR011625">
    <property type="entry name" value="A2M_N_BRD"/>
</dbReference>
<evidence type="ECO:0000259" key="4">
    <source>
        <dbReference type="SMART" id="SM01359"/>
    </source>
</evidence>
<feature type="transmembrane region" description="Helical" evidence="3">
    <location>
        <begin position="36"/>
        <end position="57"/>
    </location>
</feature>
<dbReference type="Gene3D" id="2.60.40.1930">
    <property type="match status" value="1"/>
</dbReference>
<dbReference type="EMBL" id="BNAO01000003">
    <property type="protein sequence ID" value="GHG67502.1"/>
    <property type="molecule type" value="Genomic_DNA"/>
</dbReference>
<evidence type="ECO:0000313" key="6">
    <source>
        <dbReference type="EMBL" id="GHG67502.1"/>
    </source>
</evidence>
<dbReference type="InterPro" id="IPR008930">
    <property type="entry name" value="Terpenoid_cyclase/PrenylTrfase"/>
</dbReference>
<comment type="similarity">
    <text evidence="1">Belongs to the protease inhibitor I39 (alpha-2-macroglobulin) family. Bacterial alpha-2-macroglobulin subfamily.</text>
</comment>
<keyword evidence="7" id="KW-1185">Reference proteome</keyword>
<dbReference type="Pfam" id="PF07703">
    <property type="entry name" value="A2M_BRD"/>
    <property type="match status" value="1"/>
</dbReference>
<comment type="caution">
    <text evidence="6">The sequence shown here is derived from an EMBL/GenBank/DDBJ whole genome shotgun (WGS) entry which is preliminary data.</text>
</comment>
<dbReference type="InterPro" id="IPR002890">
    <property type="entry name" value="MG2"/>
</dbReference>
<dbReference type="Pfam" id="PF11974">
    <property type="entry name" value="bMG3"/>
    <property type="match status" value="1"/>
</dbReference>
<dbReference type="Pfam" id="PF01835">
    <property type="entry name" value="MG2"/>
    <property type="match status" value="1"/>
</dbReference>
<accession>A0ABQ3KX68</accession>
<dbReference type="Pfam" id="PF17972">
    <property type="entry name" value="bMG5"/>
    <property type="match status" value="1"/>
</dbReference>
<evidence type="ECO:0000256" key="2">
    <source>
        <dbReference type="ARBA" id="ARBA00022729"/>
    </source>
</evidence>
<keyword evidence="3" id="KW-1133">Transmembrane helix</keyword>
<keyword evidence="2" id="KW-0732">Signal</keyword>
<dbReference type="InterPro" id="IPR041203">
    <property type="entry name" value="Bact_A2M_MG5"/>
</dbReference>
<dbReference type="SMART" id="SM01359">
    <property type="entry name" value="A2M_N_2"/>
    <property type="match status" value="1"/>
</dbReference>
<dbReference type="PANTHER" id="PTHR40094">
    <property type="entry name" value="ALPHA-2-MACROGLOBULIN HOMOLOG"/>
    <property type="match status" value="1"/>
</dbReference>